<dbReference type="OrthoDB" id="159397at2"/>
<dbReference type="Pfam" id="PF00293">
    <property type="entry name" value="NUDIX"/>
    <property type="match status" value="1"/>
</dbReference>
<proteinExistence type="predicted"/>
<feature type="domain" description="Nudix hydrolase" evidence="3">
    <location>
        <begin position="27"/>
        <end position="151"/>
    </location>
</feature>
<evidence type="ECO:0000256" key="2">
    <source>
        <dbReference type="ARBA" id="ARBA00022801"/>
    </source>
</evidence>
<accession>A0A326ULE3</accession>
<dbReference type="InterPro" id="IPR020084">
    <property type="entry name" value="NUDIX_hydrolase_CS"/>
</dbReference>
<keyword evidence="5" id="KW-1185">Reference proteome</keyword>
<dbReference type="InterPro" id="IPR015797">
    <property type="entry name" value="NUDIX_hydrolase-like_dom_sf"/>
</dbReference>
<dbReference type="InterPro" id="IPR000086">
    <property type="entry name" value="NUDIX_hydrolase_dom"/>
</dbReference>
<dbReference type="PROSITE" id="PS51462">
    <property type="entry name" value="NUDIX"/>
    <property type="match status" value="1"/>
</dbReference>
<dbReference type="PROSITE" id="PS00893">
    <property type="entry name" value="NUDIX_BOX"/>
    <property type="match status" value="1"/>
</dbReference>
<evidence type="ECO:0000313" key="5">
    <source>
        <dbReference type="Proteomes" id="UP000248806"/>
    </source>
</evidence>
<dbReference type="GO" id="GO:0016787">
    <property type="term" value="F:hydrolase activity"/>
    <property type="evidence" value="ECO:0007669"/>
    <property type="project" value="UniProtKB-KW"/>
</dbReference>
<reference evidence="4 5" key="1">
    <citation type="submission" date="2018-06" db="EMBL/GenBank/DDBJ databases">
        <title>Genomic Encyclopedia of Archaeal and Bacterial Type Strains, Phase II (KMG-II): from individual species to whole genera.</title>
        <authorList>
            <person name="Goeker M."/>
        </authorList>
    </citation>
    <scope>NUCLEOTIDE SEQUENCE [LARGE SCALE GENOMIC DNA]</scope>
    <source>
        <strain evidence="4 5">ATCC BAA-1881</strain>
    </source>
</reference>
<protein>
    <submittedName>
        <fullName evidence="4">ADP-ribose pyrophosphatase YjhB (NUDIX family)</fullName>
    </submittedName>
</protein>
<keyword evidence="2" id="KW-0378">Hydrolase</keyword>
<name>A0A326ULE3_THEHA</name>
<gene>
    <name evidence="4" type="ORF">EI42_02495</name>
</gene>
<dbReference type="RefSeq" id="WP_111322312.1">
    <property type="nucleotide sequence ID" value="NZ_BIFX01000001.1"/>
</dbReference>
<comment type="cofactor">
    <cofactor evidence="1">
        <name>Mg(2+)</name>
        <dbReference type="ChEBI" id="CHEBI:18420"/>
    </cofactor>
</comment>
<organism evidence="4 5">
    <name type="scientific">Thermosporothrix hazakensis</name>
    <dbReference type="NCBI Taxonomy" id="644383"/>
    <lineage>
        <taxon>Bacteria</taxon>
        <taxon>Bacillati</taxon>
        <taxon>Chloroflexota</taxon>
        <taxon>Ktedonobacteria</taxon>
        <taxon>Ktedonobacterales</taxon>
        <taxon>Thermosporotrichaceae</taxon>
        <taxon>Thermosporothrix</taxon>
    </lineage>
</organism>
<dbReference type="Gene3D" id="3.90.79.10">
    <property type="entry name" value="Nucleoside Triphosphate Pyrophosphohydrolase"/>
    <property type="match status" value="1"/>
</dbReference>
<dbReference type="PANTHER" id="PTHR43046:SF14">
    <property type="entry name" value="MUTT_NUDIX FAMILY PROTEIN"/>
    <property type="match status" value="1"/>
</dbReference>
<dbReference type="AlphaFoldDB" id="A0A326ULE3"/>
<dbReference type="Proteomes" id="UP000248806">
    <property type="component" value="Unassembled WGS sequence"/>
</dbReference>
<evidence type="ECO:0000259" key="3">
    <source>
        <dbReference type="PROSITE" id="PS51462"/>
    </source>
</evidence>
<dbReference type="PANTHER" id="PTHR43046">
    <property type="entry name" value="GDP-MANNOSE MANNOSYL HYDROLASE"/>
    <property type="match status" value="1"/>
</dbReference>
<dbReference type="SUPFAM" id="SSF55811">
    <property type="entry name" value="Nudix"/>
    <property type="match status" value="1"/>
</dbReference>
<sequence>MSVMYDYLKRVAAICFNLLNKLMGGNLPPFGSACVIVEEKNRYLVVKLPGNRVVFPGGFMKWKETPPQAAEREGREETGLEIQTTGLVNFYTKTATSWTTISNISFVFAGRIVNGTLRNNVEGQPCWMDEHELRPLLDPHAQVLLTDYIRYRTARKEAGGESSTLPLVS</sequence>
<comment type="caution">
    <text evidence="4">The sequence shown here is derived from an EMBL/GenBank/DDBJ whole genome shotgun (WGS) entry which is preliminary data.</text>
</comment>
<dbReference type="CDD" id="cd02883">
    <property type="entry name" value="NUDIX_Hydrolase"/>
    <property type="match status" value="1"/>
</dbReference>
<evidence type="ECO:0000256" key="1">
    <source>
        <dbReference type="ARBA" id="ARBA00001946"/>
    </source>
</evidence>
<dbReference type="EMBL" id="QKUF01000007">
    <property type="protein sequence ID" value="PZW30524.1"/>
    <property type="molecule type" value="Genomic_DNA"/>
</dbReference>
<evidence type="ECO:0000313" key="4">
    <source>
        <dbReference type="EMBL" id="PZW30524.1"/>
    </source>
</evidence>